<reference evidence="7 8" key="1">
    <citation type="submission" date="2023-01" db="EMBL/GenBank/DDBJ databases">
        <authorList>
            <person name="Whitehead M."/>
        </authorList>
    </citation>
    <scope>NUCLEOTIDE SEQUENCE [LARGE SCALE GENOMIC DNA]</scope>
</reference>
<keyword evidence="8" id="KW-1185">Reference proteome</keyword>
<dbReference type="GO" id="GO:0005848">
    <property type="term" value="C:mRNA cleavage stimulating factor complex"/>
    <property type="evidence" value="ECO:0007669"/>
    <property type="project" value="InterPro"/>
</dbReference>
<evidence type="ECO:0000313" key="7">
    <source>
        <dbReference type="EMBL" id="CAI6353739.1"/>
    </source>
</evidence>
<dbReference type="InterPro" id="IPR032028">
    <property type="entry name" value="CSTF1_dimer"/>
</dbReference>
<dbReference type="InterPro" id="IPR036322">
    <property type="entry name" value="WD40_repeat_dom_sf"/>
</dbReference>
<evidence type="ECO:0000256" key="5">
    <source>
        <dbReference type="PROSITE-ProRule" id="PRU00221"/>
    </source>
</evidence>
<keyword evidence="5" id="KW-0853">WD repeat</keyword>
<organism evidence="7 8">
    <name type="scientific">Macrosiphum euphorbiae</name>
    <name type="common">potato aphid</name>
    <dbReference type="NCBI Taxonomy" id="13131"/>
    <lineage>
        <taxon>Eukaryota</taxon>
        <taxon>Metazoa</taxon>
        <taxon>Ecdysozoa</taxon>
        <taxon>Arthropoda</taxon>
        <taxon>Hexapoda</taxon>
        <taxon>Insecta</taxon>
        <taxon>Pterygota</taxon>
        <taxon>Neoptera</taxon>
        <taxon>Paraneoptera</taxon>
        <taxon>Hemiptera</taxon>
        <taxon>Sternorrhyncha</taxon>
        <taxon>Aphidomorpha</taxon>
        <taxon>Aphidoidea</taxon>
        <taxon>Aphididae</taxon>
        <taxon>Macrosiphini</taxon>
        <taxon>Macrosiphum</taxon>
    </lineage>
</organism>
<feature type="repeat" description="WD" evidence="5">
    <location>
        <begin position="113"/>
        <end position="143"/>
    </location>
</feature>
<dbReference type="EMBL" id="CARXXK010000002">
    <property type="protein sequence ID" value="CAI6353739.1"/>
    <property type="molecule type" value="Genomic_DNA"/>
</dbReference>
<feature type="domain" description="Cleavage stimulation factor subunit 1 dimerisation" evidence="6">
    <location>
        <begin position="12"/>
        <end position="67"/>
    </location>
</feature>
<dbReference type="Pfam" id="PF00400">
    <property type="entry name" value="WD40"/>
    <property type="match status" value="1"/>
</dbReference>
<dbReference type="InterPro" id="IPR044633">
    <property type="entry name" value="CstF1-like"/>
</dbReference>
<name>A0AAV0WD81_9HEMI</name>
<dbReference type="PANTHER" id="PTHR44133">
    <property type="entry name" value="CLEAVAGE STIMULATION FACTOR SUBUNIT 1"/>
    <property type="match status" value="1"/>
</dbReference>
<dbReference type="Pfam" id="PF16699">
    <property type="entry name" value="CSTF1_dimer"/>
    <property type="match status" value="1"/>
</dbReference>
<evidence type="ECO:0000256" key="3">
    <source>
        <dbReference type="ARBA" id="ARBA00023242"/>
    </source>
</evidence>
<dbReference type="SUPFAM" id="SSF50978">
    <property type="entry name" value="WD40 repeat-like"/>
    <property type="match status" value="1"/>
</dbReference>
<dbReference type="Gene3D" id="2.130.10.10">
    <property type="entry name" value="YVTN repeat-like/Quinoprotein amine dehydrogenase"/>
    <property type="match status" value="1"/>
</dbReference>
<proteinExistence type="predicted"/>
<dbReference type="Proteomes" id="UP001160148">
    <property type="component" value="Unassembled WGS sequence"/>
</dbReference>
<accession>A0AAV0WD81</accession>
<gene>
    <name evidence="7" type="ORF">MEUPH1_LOCUS9823</name>
</gene>
<evidence type="ECO:0000256" key="2">
    <source>
        <dbReference type="ARBA" id="ARBA00022664"/>
    </source>
</evidence>
<protein>
    <recommendedName>
        <fullName evidence="4">Cleavage stimulation factor 50 kDa subunit</fullName>
    </recommendedName>
</protein>
<comment type="caution">
    <text evidence="7">The sequence shown here is derived from an EMBL/GenBank/DDBJ whole genome shotgun (WGS) entry which is preliminary data.</text>
</comment>
<dbReference type="InterPro" id="IPR038184">
    <property type="entry name" value="CSTF1_dimer_sf"/>
</dbReference>
<dbReference type="AlphaFoldDB" id="A0AAV0WD81"/>
<dbReference type="InterPro" id="IPR015943">
    <property type="entry name" value="WD40/YVTN_repeat-like_dom_sf"/>
</dbReference>
<evidence type="ECO:0000256" key="4">
    <source>
        <dbReference type="ARBA" id="ARBA00029851"/>
    </source>
</evidence>
<evidence type="ECO:0000256" key="1">
    <source>
        <dbReference type="ARBA" id="ARBA00004123"/>
    </source>
</evidence>
<keyword evidence="3" id="KW-0539">Nucleus</keyword>
<dbReference type="Gene3D" id="1.20.960.50">
    <property type="entry name" value="Cleavage stimulation factor subunit 1, dimerisation domain"/>
    <property type="match status" value="1"/>
</dbReference>
<dbReference type="GO" id="GO:0003723">
    <property type="term" value="F:RNA binding"/>
    <property type="evidence" value="ECO:0007669"/>
    <property type="project" value="TreeGrafter"/>
</dbReference>
<evidence type="ECO:0000259" key="6">
    <source>
        <dbReference type="Pfam" id="PF16699"/>
    </source>
</evidence>
<sequence>MSSNINNSKPAMCIRNRDNLYRLIISQLFYDGHSTIASSLATQVNVDPPCSPSDRLMSVVTKGLQTDRQKESEQAFNLNPIQQLLIGPGIDLEFQTNVFCTAPEPSLYETVYVTSHKGPCRAGAFSPDGQIIATGSSDASIKVIIFYNIKFNDLLK</sequence>
<evidence type="ECO:0000313" key="8">
    <source>
        <dbReference type="Proteomes" id="UP001160148"/>
    </source>
</evidence>
<dbReference type="InterPro" id="IPR001680">
    <property type="entry name" value="WD40_rpt"/>
</dbReference>
<dbReference type="PROSITE" id="PS50082">
    <property type="entry name" value="WD_REPEATS_2"/>
    <property type="match status" value="1"/>
</dbReference>
<comment type="subcellular location">
    <subcellularLocation>
        <location evidence="1">Nucleus</location>
    </subcellularLocation>
</comment>
<keyword evidence="2" id="KW-0507">mRNA processing</keyword>
<dbReference type="PANTHER" id="PTHR44133:SF2">
    <property type="entry name" value="CLEAVAGE STIMULATION FACTOR SUBUNIT 1"/>
    <property type="match status" value="1"/>
</dbReference>
<dbReference type="GO" id="GO:0031124">
    <property type="term" value="P:mRNA 3'-end processing"/>
    <property type="evidence" value="ECO:0007669"/>
    <property type="project" value="InterPro"/>
</dbReference>
<dbReference type="FunFam" id="1.20.960.50:FF:000001">
    <property type="entry name" value="Cleavage stimulation factor subunit 1"/>
    <property type="match status" value="1"/>
</dbReference>